<organism evidence="3">
    <name type="scientific">Auxenochlorella protothecoides</name>
    <name type="common">Green microalga</name>
    <name type="synonym">Chlorella protothecoides</name>
    <dbReference type="NCBI Taxonomy" id="3075"/>
    <lineage>
        <taxon>Eukaryota</taxon>
        <taxon>Viridiplantae</taxon>
        <taxon>Chlorophyta</taxon>
        <taxon>core chlorophytes</taxon>
        <taxon>Trebouxiophyceae</taxon>
        <taxon>Chlorellales</taxon>
        <taxon>Chlorellaceae</taxon>
        <taxon>Auxenochlorella</taxon>
    </lineage>
</organism>
<feature type="compositionally biased region" description="Low complexity" evidence="1">
    <location>
        <begin position="214"/>
        <end position="227"/>
    </location>
</feature>
<name>A0A1D1ZP18_AUXPR</name>
<dbReference type="AlphaFoldDB" id="A0A1D1ZP18"/>
<feature type="region of interest" description="Disordered" evidence="1">
    <location>
        <begin position="450"/>
        <end position="502"/>
    </location>
</feature>
<feature type="domain" description="DUF4211" evidence="2">
    <location>
        <begin position="323"/>
        <end position="447"/>
    </location>
</feature>
<dbReference type="InterPro" id="IPR025451">
    <property type="entry name" value="DUF4211"/>
</dbReference>
<reference evidence="3" key="1">
    <citation type="submission" date="2015-08" db="EMBL/GenBank/DDBJ databases">
        <authorList>
            <person name="Babu N.S."/>
            <person name="Beckwith C.J."/>
            <person name="Beseler K.G."/>
            <person name="Brison A."/>
            <person name="Carone J.V."/>
            <person name="Caskin T.P."/>
            <person name="Diamond M."/>
            <person name="Durham M.E."/>
            <person name="Foxe J.M."/>
            <person name="Go M."/>
            <person name="Henderson B.A."/>
            <person name="Jones I.B."/>
            <person name="McGettigan J.A."/>
            <person name="Micheletti S.J."/>
            <person name="Nasrallah M.E."/>
            <person name="Ortiz D."/>
            <person name="Piller C.R."/>
            <person name="Privatt S.R."/>
            <person name="Schneider S.L."/>
            <person name="Sharp S."/>
            <person name="Smith T.C."/>
            <person name="Stanton J.D."/>
            <person name="Ullery H.E."/>
            <person name="Wilson R.J."/>
            <person name="Serrano M.G."/>
            <person name="Buck G."/>
            <person name="Lee V."/>
            <person name="Wang Y."/>
            <person name="Carvalho R."/>
            <person name="Voegtly L."/>
            <person name="Shi R."/>
            <person name="Duckworth R."/>
            <person name="Johnson A."/>
            <person name="Loviza R."/>
            <person name="Walstead R."/>
            <person name="Shah Z."/>
            <person name="Kiflezghi M."/>
            <person name="Wade K."/>
            <person name="Ball S.L."/>
            <person name="Bradley K.W."/>
            <person name="Asai D.J."/>
            <person name="Bowman C.A."/>
            <person name="Russell D.A."/>
            <person name="Pope W.H."/>
            <person name="Jacobs-Sera D."/>
            <person name="Hendrix R.W."/>
            <person name="Hatfull G.F."/>
        </authorList>
    </citation>
    <scope>NUCLEOTIDE SEQUENCE</scope>
</reference>
<feature type="region of interest" description="Disordered" evidence="1">
    <location>
        <begin position="258"/>
        <end position="300"/>
    </location>
</feature>
<feature type="compositionally biased region" description="Low complexity" evidence="1">
    <location>
        <begin position="685"/>
        <end position="699"/>
    </location>
</feature>
<feature type="compositionally biased region" description="Basic and acidic residues" evidence="1">
    <location>
        <begin position="149"/>
        <end position="159"/>
    </location>
</feature>
<sequence length="722" mass="77129">MVVVTRRSRALIIPDDSGSEAERHGAGAPPSPPRQSAPAQCPTTSPPSPQGATPHGSAAHTQPPLAEEDTSGSEGSRGCREWRVRPRPKRGGSPGVREGGRPVVRARLLAGGPGDYEDGDDSGASGDLGDFIVDDEIERTSSSSSIAADSERPGDEDSGVRAAVRRQRILARRSVLCSSSSSSSSSSGMGDGAGAVSGPAGAKTLQSGGRPGRRGQAGAAALAPSPGTQVRLRRRVPRLCVAEVLERGGRRWYEAVHAQGSEREDEGADAGPPTDEGDPSASLRTSTSGSAREEGVEAVARPLRPSPALGVLRATAMLGVQLSSYTPRQLFDIYCEYRLLVDVDPGYEDRVATSPQHQQYYRNAVQAVEWKLGRARDAAASSFWRSSARGLVEALETLPGIECSWSIDPLQPRAGDADQDDGPICQACRRSRSHAVRELVLRGRPVELRTSRRAPRRTSDQFAEVSPAFQRTHRRRPLSESSGTDSGGPGNSQDNNNLTTREAEGRRRARFLVGRFCCARLFLYHALFHWERRLRARLRQETKSAWAQIRGESSRGEVAARVLAKSSLLETLYDIFSRLCQLADQYLLSGGEGGYRGRFGAPDTSAGASAGCRGGGASPACRGALGPAWTSHVLRLPAPWHPPRVPLVLPTNTAPQRSMRSWSPCTTTSRRRRAACAGWGPPSTSRARAGGVGRSSAGRRPGRIMAPANQGERRLAGRVPAT</sequence>
<evidence type="ECO:0000256" key="1">
    <source>
        <dbReference type="SAM" id="MobiDB-lite"/>
    </source>
</evidence>
<protein>
    <recommendedName>
        <fullName evidence="2">DUF4211 domain-containing protein</fullName>
    </recommendedName>
</protein>
<gene>
    <name evidence="3" type="ORF">g.28472</name>
</gene>
<evidence type="ECO:0000313" key="3">
    <source>
        <dbReference type="EMBL" id="JAT68465.1"/>
    </source>
</evidence>
<feature type="region of interest" description="Disordered" evidence="1">
    <location>
        <begin position="673"/>
        <end position="722"/>
    </location>
</feature>
<dbReference type="Pfam" id="PF13926">
    <property type="entry name" value="DUF4211"/>
    <property type="match status" value="1"/>
</dbReference>
<proteinExistence type="predicted"/>
<feature type="compositionally biased region" description="Low complexity" evidence="1">
    <location>
        <begin position="178"/>
        <end position="187"/>
    </location>
</feature>
<dbReference type="EMBL" id="GDKF01010157">
    <property type="protein sequence ID" value="JAT68465.1"/>
    <property type="molecule type" value="Transcribed_RNA"/>
</dbReference>
<accession>A0A1D1ZP18</accession>
<feature type="region of interest" description="Disordered" evidence="1">
    <location>
        <begin position="1"/>
        <end position="229"/>
    </location>
</feature>
<evidence type="ECO:0000259" key="2">
    <source>
        <dbReference type="Pfam" id="PF13926"/>
    </source>
</evidence>